<evidence type="ECO:0000313" key="3">
    <source>
        <dbReference type="Proteomes" id="UP001560019"/>
    </source>
</evidence>
<evidence type="ECO:0000256" key="1">
    <source>
        <dbReference type="SAM" id="Phobius"/>
    </source>
</evidence>
<organism evidence="2 3">
    <name type="scientific">Rhodovulum iodosum</name>
    <dbReference type="NCBI Taxonomy" id="68291"/>
    <lineage>
        <taxon>Bacteria</taxon>
        <taxon>Pseudomonadati</taxon>
        <taxon>Pseudomonadota</taxon>
        <taxon>Alphaproteobacteria</taxon>
        <taxon>Rhodobacterales</taxon>
        <taxon>Paracoccaceae</taxon>
        <taxon>Rhodovulum</taxon>
    </lineage>
</organism>
<dbReference type="RefSeq" id="WP_125407907.1">
    <property type="nucleotide sequence ID" value="NZ_JBEHHI010000001.1"/>
</dbReference>
<dbReference type="Proteomes" id="UP001560019">
    <property type="component" value="Unassembled WGS sequence"/>
</dbReference>
<protein>
    <recommendedName>
        <fullName evidence="4">Transmembrane protein</fullName>
    </recommendedName>
</protein>
<keyword evidence="1" id="KW-0472">Membrane</keyword>
<sequence>MNSFHLSLLRLSAWLATNKPIPERYSLSAGYEVKYNFTYLGFEEKGVNYSRFLLLEKPRKEGLTGLGWPADASKGVNVSIPFKIIVDPEYDIRRIYGPIEIKYNTLASYIFGETTLKHKREYWKERLAQRVFNRSFRFSAERMDILEKLVDWRRQLLKEGAEGSLSRGRFSHFDFFSLLYSIRAWGLDDRHIYLEELKFVLDSLVASGELSYRDGRYHLEAKALETLSRYEDSRRRHRDQTKQNSRVSLLTLVIAIATALQAFLLWKQA</sequence>
<dbReference type="EMBL" id="JBEHHI010000001">
    <property type="protein sequence ID" value="MEX5727252.1"/>
    <property type="molecule type" value="Genomic_DNA"/>
</dbReference>
<keyword evidence="3" id="KW-1185">Reference proteome</keyword>
<reference evidence="2 3" key="1">
    <citation type="submission" date="2024-06" db="EMBL/GenBank/DDBJ databases">
        <title>Genome of Rhodovulum iodosum, a marine photoferrotroph.</title>
        <authorList>
            <person name="Bianchini G."/>
            <person name="Nikeleit V."/>
            <person name="Kappler A."/>
            <person name="Bryce C."/>
            <person name="Sanchez-Baracaldo P."/>
        </authorList>
    </citation>
    <scope>NUCLEOTIDE SEQUENCE [LARGE SCALE GENOMIC DNA]</scope>
    <source>
        <strain evidence="2 3">UT/N1</strain>
    </source>
</reference>
<accession>A0ABV3XPJ5</accession>
<keyword evidence="1" id="KW-0812">Transmembrane</keyword>
<comment type="caution">
    <text evidence="2">The sequence shown here is derived from an EMBL/GenBank/DDBJ whole genome shotgun (WGS) entry which is preliminary data.</text>
</comment>
<gene>
    <name evidence="2" type="ORF">Ga0609869_000605</name>
</gene>
<keyword evidence="1" id="KW-1133">Transmembrane helix</keyword>
<evidence type="ECO:0008006" key="4">
    <source>
        <dbReference type="Google" id="ProtNLM"/>
    </source>
</evidence>
<evidence type="ECO:0000313" key="2">
    <source>
        <dbReference type="EMBL" id="MEX5727252.1"/>
    </source>
</evidence>
<name>A0ABV3XPJ5_9RHOB</name>
<feature type="transmembrane region" description="Helical" evidence="1">
    <location>
        <begin position="247"/>
        <end position="266"/>
    </location>
</feature>
<proteinExistence type="predicted"/>